<dbReference type="EMBL" id="PKPP01002100">
    <property type="protein sequence ID" value="PWA77613.1"/>
    <property type="molecule type" value="Genomic_DNA"/>
</dbReference>
<sequence>MGKGSRKGKKFTLTKHDDAASGEEERIPIQKRRGRPQKPLEDEDDDIEKIEDEENTNVNNAELIKDVKVMENGKKRKRNKLSKDEGGLVKDESGAETKSNSNGLAQVNSFRHARSRRKNKPHRAAEAGVPCI</sequence>
<organism evidence="2 3">
    <name type="scientific">Artemisia annua</name>
    <name type="common">Sweet wormwood</name>
    <dbReference type="NCBI Taxonomy" id="35608"/>
    <lineage>
        <taxon>Eukaryota</taxon>
        <taxon>Viridiplantae</taxon>
        <taxon>Streptophyta</taxon>
        <taxon>Embryophyta</taxon>
        <taxon>Tracheophyta</taxon>
        <taxon>Spermatophyta</taxon>
        <taxon>Magnoliopsida</taxon>
        <taxon>eudicotyledons</taxon>
        <taxon>Gunneridae</taxon>
        <taxon>Pentapetalae</taxon>
        <taxon>asterids</taxon>
        <taxon>campanulids</taxon>
        <taxon>Asterales</taxon>
        <taxon>Asteraceae</taxon>
        <taxon>Asteroideae</taxon>
        <taxon>Anthemideae</taxon>
        <taxon>Artemisiinae</taxon>
        <taxon>Artemisia</taxon>
    </lineage>
</organism>
<evidence type="ECO:0000313" key="3">
    <source>
        <dbReference type="Proteomes" id="UP000245207"/>
    </source>
</evidence>
<keyword evidence="3" id="KW-1185">Reference proteome</keyword>
<feature type="compositionally biased region" description="Basic and acidic residues" evidence="1">
    <location>
        <begin position="81"/>
        <end position="95"/>
    </location>
</feature>
<dbReference type="AlphaFoldDB" id="A0A2U1NVQ9"/>
<dbReference type="OrthoDB" id="693270at2759"/>
<reference evidence="2 3" key="1">
    <citation type="journal article" date="2018" name="Mol. Plant">
        <title>The genome of Artemisia annua provides insight into the evolution of Asteraceae family and artemisinin biosynthesis.</title>
        <authorList>
            <person name="Shen Q."/>
            <person name="Zhang L."/>
            <person name="Liao Z."/>
            <person name="Wang S."/>
            <person name="Yan T."/>
            <person name="Shi P."/>
            <person name="Liu M."/>
            <person name="Fu X."/>
            <person name="Pan Q."/>
            <person name="Wang Y."/>
            <person name="Lv Z."/>
            <person name="Lu X."/>
            <person name="Zhang F."/>
            <person name="Jiang W."/>
            <person name="Ma Y."/>
            <person name="Chen M."/>
            <person name="Hao X."/>
            <person name="Li L."/>
            <person name="Tang Y."/>
            <person name="Lv G."/>
            <person name="Zhou Y."/>
            <person name="Sun X."/>
            <person name="Brodelius P.E."/>
            <person name="Rose J.K.C."/>
            <person name="Tang K."/>
        </authorList>
    </citation>
    <scope>NUCLEOTIDE SEQUENCE [LARGE SCALE GENOMIC DNA]</scope>
    <source>
        <strain evidence="3">cv. Huhao1</strain>
        <tissue evidence="2">Leaf</tissue>
    </source>
</reference>
<dbReference type="PANTHER" id="PTHR34055:SF1">
    <property type="entry name" value="EXPRESSED PROTEIN"/>
    <property type="match status" value="1"/>
</dbReference>
<feature type="compositionally biased region" description="Basic residues" evidence="1">
    <location>
        <begin position="1"/>
        <end position="13"/>
    </location>
</feature>
<feature type="compositionally biased region" description="Polar residues" evidence="1">
    <location>
        <begin position="96"/>
        <end position="109"/>
    </location>
</feature>
<protein>
    <submittedName>
        <fullName evidence="2">Uncharacterized protein</fullName>
    </submittedName>
</protein>
<evidence type="ECO:0000256" key="1">
    <source>
        <dbReference type="SAM" id="MobiDB-lite"/>
    </source>
</evidence>
<dbReference type="Proteomes" id="UP000245207">
    <property type="component" value="Unassembled WGS sequence"/>
</dbReference>
<feature type="region of interest" description="Disordered" evidence="1">
    <location>
        <begin position="1"/>
        <end position="55"/>
    </location>
</feature>
<feature type="compositionally biased region" description="Basic residues" evidence="1">
    <location>
        <begin position="111"/>
        <end position="122"/>
    </location>
</feature>
<feature type="region of interest" description="Disordered" evidence="1">
    <location>
        <begin position="68"/>
        <end position="132"/>
    </location>
</feature>
<comment type="caution">
    <text evidence="2">The sequence shown here is derived from an EMBL/GenBank/DDBJ whole genome shotgun (WGS) entry which is preliminary data.</text>
</comment>
<proteinExistence type="predicted"/>
<name>A0A2U1NVQ9_ARTAN</name>
<dbReference type="STRING" id="35608.A0A2U1NVQ9"/>
<gene>
    <name evidence="2" type="ORF">CTI12_AA222620</name>
</gene>
<dbReference type="PANTHER" id="PTHR34055">
    <property type="entry name" value="OS09G0491596 PROTEIN"/>
    <property type="match status" value="1"/>
</dbReference>
<feature type="compositionally biased region" description="Basic and acidic residues" evidence="1">
    <location>
        <begin position="14"/>
        <end position="28"/>
    </location>
</feature>
<accession>A0A2U1NVQ9</accession>
<evidence type="ECO:0000313" key="2">
    <source>
        <dbReference type="EMBL" id="PWA77613.1"/>
    </source>
</evidence>
<feature type="compositionally biased region" description="Acidic residues" evidence="1">
    <location>
        <begin position="41"/>
        <end position="55"/>
    </location>
</feature>